<sequence>MRIRDSNFLIKRTKLRAHICDLPRTSGSNLPKLPPNAKFYNRWKRNLQKFVLVSARHPLTGLTFRSQTAIALEKRRHSRSPYRWMIHPYSILSTNVKQSIRYRRFYWNTIMTVTFLYIFVTVPHIVCFYRIGKSSGPEYWNIVYPIYSVCIIDIFFNFITGFVSSDGHEIFLDTTLIARRYIKGYFFFDVISSIPYAWFYPTLILPPGPNSNSILLIIELLPILKLIRISTVRQNVQHINASFRISQTQHTIIWFIILTLLIFHWSSCISYVFPYIVMHVQLNYFVIKTLNKFQNSDATYISIKLHNISDWEVYLMFVHIGISNFIGSNFIEFKDFGILDIIIRSILLLLGKGYIIYLIVTMLQLLESSVKPKLRYQRIIHEVKEYIHQKKLPLYLQNKLIFYYKYRYFDCFFQENIIFGILSGHLNQEILFHGSQRLLDIMVLRNLPRHVLSDLINSLKQVIYLKGDIIYKASIEGEYMYFITSGTVALITFSGKEIYHLHDGDHFGEASLIYPNHRREESVIALEVCELLRLHRRDFKRFFAADSEFYNNLKNIVHERSKRIKELEEQDISETTKQ</sequence>
<accession>A0A195BH60</accession>
<dbReference type="SMART" id="SM00100">
    <property type="entry name" value="cNMP"/>
    <property type="match status" value="1"/>
</dbReference>
<dbReference type="InterPro" id="IPR000595">
    <property type="entry name" value="cNMP-bd_dom"/>
</dbReference>
<dbReference type="AlphaFoldDB" id="A0A195BH60"/>
<evidence type="ECO:0000259" key="2">
    <source>
        <dbReference type="PROSITE" id="PS50042"/>
    </source>
</evidence>
<feature type="transmembrane region" description="Helical" evidence="1">
    <location>
        <begin position="313"/>
        <end position="333"/>
    </location>
</feature>
<dbReference type="CDD" id="cd00038">
    <property type="entry name" value="CAP_ED"/>
    <property type="match status" value="1"/>
</dbReference>
<keyword evidence="4" id="KW-1185">Reference proteome</keyword>
<feature type="transmembrane region" description="Helical" evidence="1">
    <location>
        <begin position="105"/>
        <end position="131"/>
    </location>
</feature>
<feature type="transmembrane region" description="Helical" evidence="1">
    <location>
        <begin position="345"/>
        <end position="366"/>
    </location>
</feature>
<dbReference type="Pfam" id="PF00027">
    <property type="entry name" value="cNMP_binding"/>
    <property type="match status" value="1"/>
</dbReference>
<evidence type="ECO:0000256" key="1">
    <source>
        <dbReference type="SAM" id="Phobius"/>
    </source>
</evidence>
<feature type="transmembrane region" description="Helical" evidence="1">
    <location>
        <begin position="213"/>
        <end position="231"/>
    </location>
</feature>
<proteinExistence type="predicted"/>
<dbReference type="GO" id="GO:0098855">
    <property type="term" value="C:HCN channel complex"/>
    <property type="evidence" value="ECO:0007669"/>
    <property type="project" value="TreeGrafter"/>
</dbReference>
<dbReference type="Gene3D" id="2.60.120.10">
    <property type="entry name" value="Jelly Rolls"/>
    <property type="match status" value="1"/>
</dbReference>
<feature type="transmembrane region" description="Helical" evidence="1">
    <location>
        <begin position="143"/>
        <end position="163"/>
    </location>
</feature>
<protein>
    <submittedName>
        <fullName evidence="3">Potassium/sodium hyperpolarization-activated cyclic nucleotide-gated channel 2</fullName>
    </submittedName>
</protein>
<dbReference type="InterPro" id="IPR051413">
    <property type="entry name" value="K/Na_HCN_channel"/>
</dbReference>
<dbReference type="Proteomes" id="UP000078540">
    <property type="component" value="Unassembled WGS sequence"/>
</dbReference>
<dbReference type="PANTHER" id="PTHR45689:SF14">
    <property type="entry name" value="CYCLIC NUCLEOTIDE-GATED CATION CHANNEL SUBUNIT A-LIKE PROTEIN"/>
    <property type="match status" value="1"/>
</dbReference>
<dbReference type="Gene3D" id="1.10.287.630">
    <property type="entry name" value="Helix hairpin bin"/>
    <property type="match status" value="1"/>
</dbReference>
<dbReference type="PROSITE" id="PS50042">
    <property type="entry name" value="CNMP_BINDING_3"/>
    <property type="match status" value="1"/>
</dbReference>
<dbReference type="STRING" id="520822.A0A195BH60"/>
<evidence type="ECO:0000313" key="4">
    <source>
        <dbReference type="Proteomes" id="UP000078540"/>
    </source>
</evidence>
<dbReference type="InterPro" id="IPR014710">
    <property type="entry name" value="RmlC-like_jellyroll"/>
</dbReference>
<name>A0A195BH60_9HYME</name>
<feature type="transmembrane region" description="Helical" evidence="1">
    <location>
        <begin position="184"/>
        <end position="201"/>
    </location>
</feature>
<dbReference type="GO" id="GO:0005249">
    <property type="term" value="F:voltage-gated potassium channel activity"/>
    <property type="evidence" value="ECO:0007669"/>
    <property type="project" value="TreeGrafter"/>
</dbReference>
<keyword evidence="1" id="KW-0812">Transmembrane</keyword>
<dbReference type="EMBL" id="KQ976488">
    <property type="protein sequence ID" value="KYM83489.1"/>
    <property type="molecule type" value="Genomic_DNA"/>
</dbReference>
<feature type="domain" description="Cyclic nucleotide-binding" evidence="2">
    <location>
        <begin position="443"/>
        <end position="560"/>
    </location>
</feature>
<keyword evidence="1" id="KW-0472">Membrane</keyword>
<reference evidence="3 4" key="1">
    <citation type="submission" date="2015-09" db="EMBL/GenBank/DDBJ databases">
        <title>Atta colombica WGS genome.</title>
        <authorList>
            <person name="Nygaard S."/>
            <person name="Hu H."/>
            <person name="Boomsma J."/>
            <person name="Zhang G."/>
        </authorList>
    </citation>
    <scope>NUCLEOTIDE SEQUENCE [LARGE SCALE GENOMIC DNA]</scope>
    <source>
        <strain evidence="3">Treedump-2</strain>
        <tissue evidence="3">Whole body</tissue>
    </source>
</reference>
<feature type="transmembrane region" description="Helical" evidence="1">
    <location>
        <begin position="252"/>
        <end position="273"/>
    </location>
</feature>
<dbReference type="GO" id="GO:0035725">
    <property type="term" value="P:sodium ion transmembrane transport"/>
    <property type="evidence" value="ECO:0007669"/>
    <property type="project" value="TreeGrafter"/>
</dbReference>
<evidence type="ECO:0000313" key="3">
    <source>
        <dbReference type="EMBL" id="KYM83489.1"/>
    </source>
</evidence>
<organism evidence="3 4">
    <name type="scientific">Atta colombica</name>
    <dbReference type="NCBI Taxonomy" id="520822"/>
    <lineage>
        <taxon>Eukaryota</taxon>
        <taxon>Metazoa</taxon>
        <taxon>Ecdysozoa</taxon>
        <taxon>Arthropoda</taxon>
        <taxon>Hexapoda</taxon>
        <taxon>Insecta</taxon>
        <taxon>Pterygota</taxon>
        <taxon>Neoptera</taxon>
        <taxon>Endopterygota</taxon>
        <taxon>Hymenoptera</taxon>
        <taxon>Apocrita</taxon>
        <taxon>Aculeata</taxon>
        <taxon>Formicoidea</taxon>
        <taxon>Formicidae</taxon>
        <taxon>Myrmicinae</taxon>
        <taxon>Atta</taxon>
    </lineage>
</organism>
<dbReference type="GO" id="GO:0003254">
    <property type="term" value="P:regulation of membrane depolarization"/>
    <property type="evidence" value="ECO:0007669"/>
    <property type="project" value="TreeGrafter"/>
</dbReference>
<dbReference type="Gene3D" id="1.10.287.70">
    <property type="match status" value="1"/>
</dbReference>
<dbReference type="PANTHER" id="PTHR45689">
    <property type="entry name" value="I[[H]] CHANNEL, ISOFORM E"/>
    <property type="match status" value="1"/>
</dbReference>
<dbReference type="SUPFAM" id="SSF51206">
    <property type="entry name" value="cAMP-binding domain-like"/>
    <property type="match status" value="1"/>
</dbReference>
<dbReference type="InterPro" id="IPR018490">
    <property type="entry name" value="cNMP-bd_dom_sf"/>
</dbReference>
<gene>
    <name evidence="3" type="ORF">ALC53_05888</name>
</gene>
<keyword evidence="1" id="KW-1133">Transmembrane helix</keyword>